<name>A0A2G5SED2_9PELO</name>
<evidence type="ECO:0000259" key="2">
    <source>
        <dbReference type="SMART" id="SM00583"/>
    </source>
</evidence>
<dbReference type="PANTHER" id="PTHR23362:SF0">
    <property type="entry name" value="CALPONIN-HOMOLOGY (CH) DOMAIN-CONTAINING PROTEIN-RELATED"/>
    <property type="match status" value="1"/>
</dbReference>
<evidence type="ECO:0000313" key="3">
    <source>
        <dbReference type="EMBL" id="PIC13445.1"/>
    </source>
</evidence>
<dbReference type="InterPro" id="IPR053315">
    <property type="entry name" value="Peptidase_C14A"/>
</dbReference>
<organism evidence="3 4">
    <name type="scientific">Caenorhabditis nigoni</name>
    <dbReference type="NCBI Taxonomy" id="1611254"/>
    <lineage>
        <taxon>Eukaryota</taxon>
        <taxon>Metazoa</taxon>
        <taxon>Ecdysozoa</taxon>
        <taxon>Nematoda</taxon>
        <taxon>Chromadorea</taxon>
        <taxon>Rhabditida</taxon>
        <taxon>Rhabditina</taxon>
        <taxon>Rhabditomorpha</taxon>
        <taxon>Rhabditoidea</taxon>
        <taxon>Rhabditidae</taxon>
        <taxon>Peloderinae</taxon>
        <taxon>Caenorhabditis</taxon>
    </lineage>
</organism>
<feature type="compositionally biased region" description="Basic and acidic residues" evidence="1">
    <location>
        <begin position="579"/>
        <end position="591"/>
    </location>
</feature>
<dbReference type="InterPro" id="IPR006570">
    <property type="entry name" value="SPK_dom"/>
</dbReference>
<sequence>MAPRNDECEKAIKFISNGIKNCTEPESFERWCESARTEAGYDKSAHSFHFVIRSRLDRIEHLKGYSLKEKVHLVFIFSRPVSDVFVKELKSNKCVVELNDKRKITYFRSPDGDYVLQSEQDSNPSKRKFKGEPILKKKRKAVTQVTSLDNVQDPPDTPANNQKQENKASVMKKEINRNTPTKQKSNLNTEEDVDVMNESIQQEAPFNGRIDYDDMDNGEYPEFMVPANDESPNRLNKKHQNLSQENEYSRFQNIPFNGKINYEELDKQKLDVATYLKQERSFDRKPEKRHQNSWSSENAKKVKIEEWDEDFFAAPEALNNPEEQKISVLLLANDIGITALYCSLEEVQKKALQAIEIIKMEEREITLNVADFNSFIDSMLKSIKRSRIRYSRQTEKLLPLKTIYKHIKLSLILPFGPEIAGEALKIVDKEIEELRESRHERMSPKKIPPEWYDEAIRRILQEIREYTEPESLLHWCAEVKPSDAIAGNFYQGLRSRLDSTDYLKAYTLIEQVQLKFIFGRPVKADFANMLTDAKCTVKLGGEKGRIIYFRSEDGSVVRESDHNQSEKRFKQEIIPENARRSDGKRFRKQPETVEQNLEDSGNQFDAKRVKTEEPEEEDFDFPNFPSTSSGNIQASEVFNNPKESKISVLSLVNHIGTTALYFEFKNLEINASRAVEKIKESGQEMVLSLKEFNNFIEVMLTSIKRARISNSRTEKNQIKLKTVFKHIKLSLIRPFGPEIAAEALKIVDKEIEELGDSQDEVRLAENR</sequence>
<reference evidence="4" key="1">
    <citation type="submission" date="2017-10" db="EMBL/GenBank/DDBJ databases">
        <title>Rapid genome shrinkage in a self-fertile nematode reveals novel sperm competition proteins.</title>
        <authorList>
            <person name="Yin D."/>
            <person name="Schwarz E.M."/>
            <person name="Thomas C.G."/>
            <person name="Felde R.L."/>
            <person name="Korf I.F."/>
            <person name="Cutter A.D."/>
            <person name="Schartner C.M."/>
            <person name="Ralston E.J."/>
            <person name="Meyer B.J."/>
            <person name="Haag E.S."/>
        </authorList>
    </citation>
    <scope>NUCLEOTIDE SEQUENCE [LARGE SCALE GENOMIC DNA]</scope>
    <source>
        <strain evidence="4">JU1422</strain>
    </source>
</reference>
<dbReference type="Proteomes" id="UP000230233">
    <property type="component" value="Unassembled WGS sequence"/>
</dbReference>
<dbReference type="Pfam" id="PF04435">
    <property type="entry name" value="SPK"/>
    <property type="match status" value="2"/>
</dbReference>
<accession>A0A2G5SED2</accession>
<comment type="caution">
    <text evidence="3">The sequence shown here is derived from an EMBL/GenBank/DDBJ whole genome shotgun (WGS) entry which is preliminary data.</text>
</comment>
<feature type="compositionally biased region" description="Polar residues" evidence="1">
    <location>
        <begin position="177"/>
        <end position="188"/>
    </location>
</feature>
<feature type="domain" description="SPK" evidence="2">
    <location>
        <begin position="7"/>
        <end position="118"/>
    </location>
</feature>
<feature type="compositionally biased region" description="Polar residues" evidence="1">
    <location>
        <begin position="592"/>
        <end position="603"/>
    </location>
</feature>
<dbReference type="PANTHER" id="PTHR23362">
    <property type="entry name" value="L-PLASTIN-RELATED"/>
    <property type="match status" value="1"/>
</dbReference>
<feature type="region of interest" description="Disordered" evidence="1">
    <location>
        <begin position="579"/>
        <end position="626"/>
    </location>
</feature>
<feature type="region of interest" description="Disordered" evidence="1">
    <location>
        <begin position="114"/>
        <end position="188"/>
    </location>
</feature>
<proteinExistence type="predicted"/>
<dbReference type="AlphaFoldDB" id="A0A2G5SED2"/>
<evidence type="ECO:0000313" key="4">
    <source>
        <dbReference type="Proteomes" id="UP000230233"/>
    </source>
</evidence>
<dbReference type="EMBL" id="PDUG01000013">
    <property type="protein sequence ID" value="PIC13445.1"/>
    <property type="molecule type" value="Genomic_DNA"/>
</dbReference>
<keyword evidence="4" id="KW-1185">Reference proteome</keyword>
<evidence type="ECO:0000256" key="1">
    <source>
        <dbReference type="SAM" id="MobiDB-lite"/>
    </source>
</evidence>
<dbReference type="SMART" id="SM00583">
    <property type="entry name" value="SPK"/>
    <property type="match status" value="1"/>
</dbReference>
<protein>
    <recommendedName>
        <fullName evidence="2">SPK domain-containing protein</fullName>
    </recommendedName>
</protein>
<gene>
    <name evidence="3" type="ORF">B9Z55_027814</name>
</gene>